<proteinExistence type="predicted"/>
<protein>
    <submittedName>
        <fullName evidence="1">Uncharacterized protein</fullName>
    </submittedName>
</protein>
<feature type="non-terminal residue" evidence="1">
    <location>
        <position position="1"/>
    </location>
</feature>
<organism evidence="1">
    <name type="scientific">marine metagenome</name>
    <dbReference type="NCBI Taxonomy" id="408172"/>
    <lineage>
        <taxon>unclassified sequences</taxon>
        <taxon>metagenomes</taxon>
        <taxon>ecological metagenomes</taxon>
    </lineage>
</organism>
<gene>
    <name evidence="1" type="ORF">METZ01_LOCUS419694</name>
</gene>
<reference evidence="1" key="1">
    <citation type="submission" date="2018-05" db="EMBL/GenBank/DDBJ databases">
        <authorList>
            <person name="Lanie J.A."/>
            <person name="Ng W.-L."/>
            <person name="Kazmierczak K.M."/>
            <person name="Andrzejewski T.M."/>
            <person name="Davidsen T.M."/>
            <person name="Wayne K.J."/>
            <person name="Tettelin H."/>
            <person name="Glass J.I."/>
            <person name="Rusch D."/>
            <person name="Podicherti R."/>
            <person name="Tsui H.-C.T."/>
            <person name="Winkler M.E."/>
        </authorList>
    </citation>
    <scope>NUCLEOTIDE SEQUENCE</scope>
</reference>
<sequence>RELKLTNIWHKLTNIWHNKLA</sequence>
<dbReference type="EMBL" id="UINC01165446">
    <property type="protein sequence ID" value="SVD66840.1"/>
    <property type="molecule type" value="Genomic_DNA"/>
</dbReference>
<dbReference type="AlphaFoldDB" id="A0A382X7I1"/>
<name>A0A382X7I1_9ZZZZ</name>
<accession>A0A382X7I1</accession>
<evidence type="ECO:0000313" key="1">
    <source>
        <dbReference type="EMBL" id="SVD66840.1"/>
    </source>
</evidence>